<name>A0A397TCM0_9GLOM</name>
<evidence type="ECO:0000256" key="1">
    <source>
        <dbReference type="SAM" id="MobiDB-lite"/>
    </source>
</evidence>
<organism evidence="2 3">
    <name type="scientific">Glomus cerebriforme</name>
    <dbReference type="NCBI Taxonomy" id="658196"/>
    <lineage>
        <taxon>Eukaryota</taxon>
        <taxon>Fungi</taxon>
        <taxon>Fungi incertae sedis</taxon>
        <taxon>Mucoromycota</taxon>
        <taxon>Glomeromycotina</taxon>
        <taxon>Glomeromycetes</taxon>
        <taxon>Glomerales</taxon>
        <taxon>Glomeraceae</taxon>
        <taxon>Glomus</taxon>
    </lineage>
</organism>
<dbReference type="OrthoDB" id="3363286at2759"/>
<accession>A0A397TCM0</accession>
<dbReference type="STRING" id="658196.A0A397TCM0"/>
<dbReference type="AlphaFoldDB" id="A0A397TCM0"/>
<comment type="caution">
    <text evidence="2">The sequence shown here is derived from an EMBL/GenBank/DDBJ whole genome shotgun (WGS) entry which is preliminary data.</text>
</comment>
<sequence>MIGSPIRQCIYHQRWFPRDFLVRFIRAYDKETSSVWIVPDVMEEGATKRPGIGYWVKSNARILQNFLKEGKYKAIDNKAYWRKDMHEHIWKILVEDSILRFDRIIEKLESIKFPMERKEAFLPIIKVDDPFNHYYVNCSKPIRGLQCVLILDEPSDKMIEEESDDENKYPDNKKSKKSKDSYIPLKIPSDHIGSIEKVSYYSSNNVNGDYVTQNIPFYYVKTIWGDQGIEKIKKYLHLEENQNPMIGIICMPQTKQLALSLWKLRNYWQ</sequence>
<feature type="compositionally biased region" description="Basic and acidic residues" evidence="1">
    <location>
        <begin position="160"/>
        <end position="173"/>
    </location>
</feature>
<keyword evidence="3" id="KW-1185">Reference proteome</keyword>
<dbReference type="Gene3D" id="3.30.1230.10">
    <property type="entry name" value="YlxR-like"/>
    <property type="match status" value="1"/>
</dbReference>
<dbReference type="InterPro" id="IPR035931">
    <property type="entry name" value="YlxR-like_sf"/>
</dbReference>
<dbReference type="Proteomes" id="UP000265703">
    <property type="component" value="Unassembled WGS sequence"/>
</dbReference>
<gene>
    <name evidence="2" type="ORF">C1645_761004</name>
</gene>
<reference evidence="2 3" key="1">
    <citation type="submission" date="2018-06" db="EMBL/GenBank/DDBJ databases">
        <title>Comparative genomics reveals the genomic features of Rhizophagus irregularis, R. cerebriforme, R. diaphanum and Gigaspora rosea, and their symbiotic lifestyle signature.</title>
        <authorList>
            <person name="Morin E."/>
            <person name="San Clemente H."/>
            <person name="Chen E.C.H."/>
            <person name="De La Providencia I."/>
            <person name="Hainaut M."/>
            <person name="Kuo A."/>
            <person name="Kohler A."/>
            <person name="Murat C."/>
            <person name="Tang N."/>
            <person name="Roy S."/>
            <person name="Loubradou J."/>
            <person name="Henrissat B."/>
            <person name="Grigoriev I.V."/>
            <person name="Corradi N."/>
            <person name="Roux C."/>
            <person name="Martin F.M."/>
        </authorList>
    </citation>
    <scope>NUCLEOTIDE SEQUENCE [LARGE SCALE GENOMIC DNA]</scope>
    <source>
        <strain evidence="2 3">DAOM 227022</strain>
    </source>
</reference>
<evidence type="ECO:0000313" key="3">
    <source>
        <dbReference type="Proteomes" id="UP000265703"/>
    </source>
</evidence>
<dbReference type="EMBL" id="QKYT01000091">
    <property type="protein sequence ID" value="RIA94047.1"/>
    <property type="molecule type" value="Genomic_DNA"/>
</dbReference>
<protein>
    <submittedName>
        <fullName evidence="2">Uncharacterized protein</fullName>
    </submittedName>
</protein>
<evidence type="ECO:0000313" key="2">
    <source>
        <dbReference type="EMBL" id="RIA94047.1"/>
    </source>
</evidence>
<dbReference type="SUPFAM" id="SSF64376">
    <property type="entry name" value="YlxR-like"/>
    <property type="match status" value="1"/>
</dbReference>
<feature type="region of interest" description="Disordered" evidence="1">
    <location>
        <begin position="160"/>
        <end position="179"/>
    </location>
</feature>
<proteinExistence type="predicted"/>